<protein>
    <submittedName>
        <fullName evidence="3">Anti-FecI sigma factor FecR</fullName>
    </submittedName>
</protein>
<evidence type="ECO:0000313" key="4">
    <source>
        <dbReference type="Proteomes" id="UP000254602"/>
    </source>
</evidence>
<dbReference type="RefSeq" id="WP_115275322.1">
    <property type="nucleotide sequence ID" value="NZ_UGUY01000001.1"/>
</dbReference>
<dbReference type="InterPro" id="IPR032623">
    <property type="entry name" value="FecR_N"/>
</dbReference>
<evidence type="ECO:0000259" key="1">
    <source>
        <dbReference type="Pfam" id="PF04773"/>
    </source>
</evidence>
<dbReference type="InterPro" id="IPR006860">
    <property type="entry name" value="FecR"/>
</dbReference>
<dbReference type="Proteomes" id="UP000254602">
    <property type="component" value="Unassembled WGS sequence"/>
</dbReference>
<evidence type="ECO:0000259" key="2">
    <source>
        <dbReference type="Pfam" id="PF16220"/>
    </source>
</evidence>
<dbReference type="PIRSF" id="PIRSF018266">
    <property type="entry name" value="FecR"/>
    <property type="match status" value="1"/>
</dbReference>
<dbReference type="GO" id="GO:0016989">
    <property type="term" value="F:sigma factor antagonist activity"/>
    <property type="evidence" value="ECO:0007669"/>
    <property type="project" value="TreeGrafter"/>
</dbReference>
<feature type="domain" description="FecR N-terminal" evidence="2">
    <location>
        <begin position="15"/>
        <end position="56"/>
    </location>
</feature>
<organism evidence="3 4">
    <name type="scientific">Pseudomonas putida</name>
    <name type="common">Arthrobacter siderocapsulatus</name>
    <dbReference type="NCBI Taxonomy" id="303"/>
    <lineage>
        <taxon>Bacteria</taxon>
        <taxon>Pseudomonadati</taxon>
        <taxon>Pseudomonadota</taxon>
        <taxon>Gammaproteobacteria</taxon>
        <taxon>Pseudomonadales</taxon>
        <taxon>Pseudomonadaceae</taxon>
        <taxon>Pseudomonas</taxon>
    </lineage>
</organism>
<dbReference type="AlphaFoldDB" id="A0A379KR74"/>
<reference evidence="3 4" key="1">
    <citation type="submission" date="2018-06" db="EMBL/GenBank/DDBJ databases">
        <authorList>
            <consortium name="Pathogen Informatics"/>
            <person name="Doyle S."/>
        </authorList>
    </citation>
    <scope>NUCLEOTIDE SEQUENCE [LARGE SCALE GENOMIC DNA]</scope>
    <source>
        <strain evidence="3 4">NCTC7914</strain>
    </source>
</reference>
<gene>
    <name evidence="3" type="ORF">NCTC7914_04630</name>
</gene>
<evidence type="ECO:0000313" key="3">
    <source>
        <dbReference type="EMBL" id="SUD70469.1"/>
    </source>
</evidence>
<dbReference type="Pfam" id="PF16220">
    <property type="entry name" value="DUF4880"/>
    <property type="match status" value="1"/>
</dbReference>
<dbReference type="PANTHER" id="PTHR30273">
    <property type="entry name" value="PERIPLASMIC SIGNAL SENSOR AND SIGMA FACTOR ACTIVATOR FECR-RELATED"/>
    <property type="match status" value="1"/>
</dbReference>
<dbReference type="EMBL" id="UGUY01000001">
    <property type="protein sequence ID" value="SUD70469.1"/>
    <property type="molecule type" value="Genomic_DNA"/>
</dbReference>
<dbReference type="InterPro" id="IPR012373">
    <property type="entry name" value="Ferrdict_sens_TM"/>
</dbReference>
<dbReference type="Gene3D" id="2.60.120.1440">
    <property type="match status" value="1"/>
</dbReference>
<accession>A0A379KR74</accession>
<dbReference type="PANTHER" id="PTHR30273:SF2">
    <property type="entry name" value="PROTEIN FECR"/>
    <property type="match status" value="1"/>
</dbReference>
<sequence>MTAAPERLPEAIVRTAIEWQMRLRASPGNVEVFSQFNAWRLRDTRHDLAWQRMQQVSGHFHNGHLPDATCTAAVLRQADVDLSRRRTLKLLGLGLTAGGATLLIGTAPPAWRSDLTTGVGEQRQLRLNGDLELQLNTDSAVDLHGREIRLRSGEMLVDGADWRVRCQQGVCQGHQARAVLRERDGYSELHVERGEVLVTAAAGSQRVQAGSGLALYPTRLAPLGGGALDPFAWSRGLLIVNDIPLADFLAEAARYRRGWLRCDPAVADLRLSGVFHLDQPGALLDNIAHLLPVRIDQRTRWWVRISSQA</sequence>
<proteinExistence type="predicted"/>
<feature type="domain" description="FecR protein" evidence="1">
    <location>
        <begin position="114"/>
        <end position="196"/>
    </location>
</feature>
<name>A0A379KR74_PSEPU</name>
<dbReference type="Pfam" id="PF04773">
    <property type="entry name" value="FecR"/>
    <property type="match status" value="1"/>
</dbReference>